<dbReference type="CDD" id="cd16936">
    <property type="entry name" value="HATPase_RsbW-like"/>
    <property type="match status" value="1"/>
</dbReference>
<accession>A0A558D179</accession>
<dbReference type="InterPro" id="IPR036890">
    <property type="entry name" value="HATPase_C_sf"/>
</dbReference>
<reference evidence="4 5" key="2">
    <citation type="submission" date="2019-08" db="EMBL/GenBank/DDBJ databases">
        <title>Amycolatopsis acidicola sp. nov., isolated from peat swamp forest soil.</title>
        <authorList>
            <person name="Srisuk N."/>
        </authorList>
    </citation>
    <scope>NUCLEOTIDE SEQUENCE [LARGE SCALE GENOMIC DNA]</scope>
    <source>
        <strain evidence="4 5">TBRC 6029</strain>
    </source>
</reference>
<dbReference type="InterPro" id="IPR052016">
    <property type="entry name" value="Bact_Sigma-Reg"/>
</dbReference>
<dbReference type="PANTHER" id="PTHR43156">
    <property type="entry name" value="STAGE II SPORULATION PROTEIN E-RELATED"/>
    <property type="match status" value="1"/>
</dbReference>
<sequence>MASTASAEDRLRRIGFVSNHALAHLDTEDALTELLERVRRVMHADTAVVLLLEPGGGELFAAAARGMDPEVHQGVRVPLGKGFAGRIAAERRPVLLERIDETTVVNQLLWERGLHTLLGVPLLVGGSLIGVLHVGTVRDHSFTEDDIHLLQLAGDRVALSIQAQRAQAARAAATELQRSLLPAKLPAVPTLDIAARYVPGGRSSVAGDWYDVFTLPSGRLGIVMGDVVGHDLPAAVVMGRFRSALRAYALETDDPAEVLTRLDRKALHFEPGMMATVLYGTLDSAFERLHLSSAGHLEPLLAVPGKDPEFVTLQVDPPIGAVHEARRHSTAVELPQGAVCCLYTDGLVERRYRPLDAGLDLLREAVSVQTADRVCAQVMRRLIGDEVPDDDVALLILRRQTVEEIGPLEVAVPAVPESLKEIRATMRRWLSAVAADPEAAGDLLLAVGEACTNVVEHAYGPAGGMVTVLLERRQGDAVVTVRDTGRWRRPRGINRGRGLLLMRKCADDVHVEHGEDGTRVVIRRALGQERGS</sequence>
<dbReference type="Proteomes" id="UP000320011">
    <property type="component" value="Unassembled WGS sequence"/>
</dbReference>
<dbReference type="Gene3D" id="3.30.565.10">
    <property type="entry name" value="Histidine kinase-like ATPase, C-terminal domain"/>
    <property type="match status" value="1"/>
</dbReference>
<proteinExistence type="predicted"/>
<evidence type="ECO:0000256" key="1">
    <source>
        <dbReference type="ARBA" id="ARBA00022801"/>
    </source>
</evidence>
<evidence type="ECO:0000259" key="2">
    <source>
        <dbReference type="SMART" id="SM00065"/>
    </source>
</evidence>
<dbReference type="InterPro" id="IPR036457">
    <property type="entry name" value="PPM-type-like_dom_sf"/>
</dbReference>
<name>A0A558D179_9PSEU</name>
<dbReference type="SMART" id="SM00065">
    <property type="entry name" value="GAF"/>
    <property type="match status" value="1"/>
</dbReference>
<keyword evidence="1" id="KW-0378">Hydrolase</keyword>
<dbReference type="SMART" id="SM00331">
    <property type="entry name" value="PP2C_SIG"/>
    <property type="match status" value="1"/>
</dbReference>
<feature type="domain" description="PPM-type phosphatase" evidence="3">
    <location>
        <begin position="188"/>
        <end position="399"/>
    </location>
</feature>
<dbReference type="Pfam" id="PF07228">
    <property type="entry name" value="SpoIIE"/>
    <property type="match status" value="1"/>
</dbReference>
<evidence type="ECO:0000313" key="5">
    <source>
        <dbReference type="Proteomes" id="UP000320011"/>
    </source>
</evidence>
<evidence type="ECO:0000259" key="3">
    <source>
        <dbReference type="SMART" id="SM00331"/>
    </source>
</evidence>
<dbReference type="OrthoDB" id="118142at2"/>
<dbReference type="Gene3D" id="3.30.450.40">
    <property type="match status" value="1"/>
</dbReference>
<gene>
    <name evidence="4" type="ORF">FNH05_10170</name>
</gene>
<dbReference type="PANTHER" id="PTHR43156:SF2">
    <property type="entry name" value="STAGE II SPORULATION PROTEIN E"/>
    <property type="match status" value="1"/>
</dbReference>
<dbReference type="InterPro" id="IPR001932">
    <property type="entry name" value="PPM-type_phosphatase-like_dom"/>
</dbReference>
<dbReference type="SUPFAM" id="SSF55874">
    <property type="entry name" value="ATPase domain of HSP90 chaperone/DNA topoisomerase II/histidine kinase"/>
    <property type="match status" value="1"/>
</dbReference>
<dbReference type="Pfam" id="PF13581">
    <property type="entry name" value="HATPase_c_2"/>
    <property type="match status" value="1"/>
</dbReference>
<keyword evidence="5" id="KW-1185">Reference proteome</keyword>
<dbReference type="Gene3D" id="3.60.40.10">
    <property type="entry name" value="PPM-type phosphatase domain"/>
    <property type="match status" value="1"/>
</dbReference>
<dbReference type="SUPFAM" id="SSF81606">
    <property type="entry name" value="PP2C-like"/>
    <property type="match status" value="1"/>
</dbReference>
<dbReference type="InterPro" id="IPR003594">
    <property type="entry name" value="HATPase_dom"/>
</dbReference>
<protein>
    <submittedName>
        <fullName evidence="4">SpoIIE family protein phosphatase</fullName>
    </submittedName>
</protein>
<organism evidence="4 5">
    <name type="scientific">Amycolatopsis rhizosphaerae</name>
    <dbReference type="NCBI Taxonomy" id="2053003"/>
    <lineage>
        <taxon>Bacteria</taxon>
        <taxon>Bacillati</taxon>
        <taxon>Actinomycetota</taxon>
        <taxon>Actinomycetes</taxon>
        <taxon>Pseudonocardiales</taxon>
        <taxon>Pseudonocardiaceae</taxon>
        <taxon>Amycolatopsis</taxon>
    </lineage>
</organism>
<dbReference type="EMBL" id="VJWX01000070">
    <property type="protein sequence ID" value="TVT54777.1"/>
    <property type="molecule type" value="Genomic_DNA"/>
</dbReference>
<reference evidence="4 5" key="1">
    <citation type="submission" date="2019-07" db="EMBL/GenBank/DDBJ databases">
        <authorList>
            <person name="Duangmal K."/>
            <person name="Teo W.F.A."/>
        </authorList>
    </citation>
    <scope>NUCLEOTIDE SEQUENCE [LARGE SCALE GENOMIC DNA]</scope>
    <source>
        <strain evidence="4 5">TBRC 6029</strain>
    </source>
</reference>
<dbReference type="InterPro" id="IPR029016">
    <property type="entry name" value="GAF-like_dom_sf"/>
</dbReference>
<dbReference type="Pfam" id="PF13185">
    <property type="entry name" value="GAF_2"/>
    <property type="match status" value="1"/>
</dbReference>
<dbReference type="SUPFAM" id="SSF55781">
    <property type="entry name" value="GAF domain-like"/>
    <property type="match status" value="1"/>
</dbReference>
<dbReference type="GO" id="GO:0016791">
    <property type="term" value="F:phosphatase activity"/>
    <property type="evidence" value="ECO:0007669"/>
    <property type="project" value="TreeGrafter"/>
</dbReference>
<evidence type="ECO:0000313" key="4">
    <source>
        <dbReference type="EMBL" id="TVT54777.1"/>
    </source>
</evidence>
<comment type="caution">
    <text evidence="4">The sequence shown here is derived from an EMBL/GenBank/DDBJ whole genome shotgun (WGS) entry which is preliminary data.</text>
</comment>
<dbReference type="RefSeq" id="WP_144587092.1">
    <property type="nucleotide sequence ID" value="NZ_VJWX01000070.1"/>
</dbReference>
<dbReference type="AlphaFoldDB" id="A0A558D179"/>
<dbReference type="InterPro" id="IPR003018">
    <property type="entry name" value="GAF"/>
</dbReference>
<feature type="domain" description="GAF" evidence="2">
    <location>
        <begin position="26"/>
        <end position="171"/>
    </location>
</feature>